<evidence type="ECO:0000256" key="3">
    <source>
        <dbReference type="ARBA" id="ARBA00022729"/>
    </source>
</evidence>
<keyword evidence="3 5" id="KW-0732">Signal</keyword>
<comment type="caution">
    <text evidence="6">The sequence shown here is derived from an EMBL/GenBank/DDBJ whole genome shotgun (WGS) entry which is preliminary data.</text>
</comment>
<proteinExistence type="inferred from homology"/>
<protein>
    <submittedName>
        <fullName evidence="6">Major type 1 subunit fimbrin (Pilin)</fullName>
    </submittedName>
</protein>
<evidence type="ECO:0000256" key="1">
    <source>
        <dbReference type="ARBA" id="ARBA00004561"/>
    </source>
</evidence>
<dbReference type="PANTHER" id="PTHR33420:SF3">
    <property type="entry name" value="FIMBRIAL SUBUNIT ELFA"/>
    <property type="match status" value="1"/>
</dbReference>
<comment type="similarity">
    <text evidence="2">Belongs to the fimbrial protein family.</text>
</comment>
<dbReference type="GO" id="GO:0043709">
    <property type="term" value="P:cell adhesion involved in single-species biofilm formation"/>
    <property type="evidence" value="ECO:0007669"/>
    <property type="project" value="TreeGrafter"/>
</dbReference>
<gene>
    <name evidence="6" type="ORF">EC844_12444</name>
</gene>
<organism evidence="6 7">
    <name type="scientific">Acinetobacter calcoaceticus</name>
    <dbReference type="NCBI Taxonomy" id="471"/>
    <lineage>
        <taxon>Bacteria</taxon>
        <taxon>Pseudomonadati</taxon>
        <taxon>Pseudomonadota</taxon>
        <taxon>Gammaproteobacteria</taxon>
        <taxon>Moraxellales</taxon>
        <taxon>Moraxellaceae</taxon>
        <taxon>Acinetobacter</taxon>
        <taxon>Acinetobacter calcoaceticus/baumannii complex</taxon>
    </lineage>
</organism>
<dbReference type="InterPro" id="IPR050263">
    <property type="entry name" value="Bact_Fimbrial_Adh_Pro"/>
</dbReference>
<dbReference type="EMBL" id="SLVJ01000024">
    <property type="protein sequence ID" value="TCM62726.1"/>
    <property type="molecule type" value="Genomic_DNA"/>
</dbReference>
<evidence type="ECO:0000256" key="4">
    <source>
        <dbReference type="ARBA" id="ARBA00023263"/>
    </source>
</evidence>
<name>A0A4R1XHL6_ACICA</name>
<dbReference type="InterPro" id="IPR008966">
    <property type="entry name" value="Adhesion_dom_sf"/>
</dbReference>
<evidence type="ECO:0000256" key="5">
    <source>
        <dbReference type="SAM" id="SignalP"/>
    </source>
</evidence>
<feature type="chain" id="PRO_5020972823" evidence="5">
    <location>
        <begin position="21"/>
        <end position="180"/>
    </location>
</feature>
<dbReference type="Pfam" id="PF16970">
    <property type="entry name" value="FimA"/>
    <property type="match status" value="1"/>
</dbReference>
<dbReference type="Proteomes" id="UP000294963">
    <property type="component" value="Unassembled WGS sequence"/>
</dbReference>
<dbReference type="GO" id="GO:0009289">
    <property type="term" value="C:pilus"/>
    <property type="evidence" value="ECO:0007669"/>
    <property type="project" value="UniProtKB-SubCell"/>
</dbReference>
<dbReference type="AlphaFoldDB" id="A0A4R1XHL6"/>
<keyword evidence="7" id="KW-1185">Reference proteome</keyword>
<accession>A0A4R1XHL6</accession>
<dbReference type="Gene3D" id="2.60.40.1090">
    <property type="entry name" value="Fimbrial-type adhesion domain"/>
    <property type="match status" value="1"/>
</dbReference>
<feature type="signal peptide" evidence="5">
    <location>
        <begin position="1"/>
        <end position="20"/>
    </location>
</feature>
<evidence type="ECO:0000256" key="2">
    <source>
        <dbReference type="ARBA" id="ARBA00006671"/>
    </source>
</evidence>
<comment type="subcellular location">
    <subcellularLocation>
        <location evidence="1">Fimbrium</location>
    </subcellularLocation>
</comment>
<evidence type="ECO:0000313" key="6">
    <source>
        <dbReference type="EMBL" id="TCM62726.1"/>
    </source>
</evidence>
<dbReference type="OrthoDB" id="6494728at2"/>
<reference evidence="6 7" key="1">
    <citation type="submission" date="2019-03" db="EMBL/GenBank/DDBJ databases">
        <title>Genomic analyses of the natural microbiome of Caenorhabditis elegans.</title>
        <authorList>
            <person name="Samuel B."/>
        </authorList>
    </citation>
    <scope>NUCLEOTIDE SEQUENCE [LARGE SCALE GENOMIC DNA]</scope>
    <source>
        <strain evidence="6 7">JUb89</strain>
    </source>
</reference>
<dbReference type="SUPFAM" id="SSF49401">
    <property type="entry name" value="Bacterial adhesins"/>
    <property type="match status" value="1"/>
</dbReference>
<sequence length="180" mass="18749">MNKYLLILLSSIICIETVHAADGTITFKGKVLDSTCKVNNGGGANLTVSLPNVSLSSLNNAGQVAGRTAFKIILSGCSATQVTAFFEPGATVNSNTGRLINSVTTGTSAKNIDIQLLNSKGQQIMLNAFGSDGTQTNTEWQSASSASTSTELSYAAEYYATAAVTAGEVNTSVQYTLIYK</sequence>
<evidence type="ECO:0000313" key="7">
    <source>
        <dbReference type="Proteomes" id="UP000294963"/>
    </source>
</evidence>
<dbReference type="InterPro" id="IPR036937">
    <property type="entry name" value="Adhesion_dom_fimbrial_sf"/>
</dbReference>
<dbReference type="InterPro" id="IPR039458">
    <property type="entry name" value="FimA-like"/>
</dbReference>
<dbReference type="PANTHER" id="PTHR33420">
    <property type="entry name" value="FIMBRIAL SUBUNIT ELFA-RELATED"/>
    <property type="match status" value="1"/>
</dbReference>
<keyword evidence="4" id="KW-0281">Fimbrium</keyword>